<dbReference type="PROSITE" id="PS00018">
    <property type="entry name" value="EF_HAND_1"/>
    <property type="match status" value="2"/>
</dbReference>
<evidence type="ECO:0000256" key="1">
    <source>
        <dbReference type="SAM" id="MobiDB-lite"/>
    </source>
</evidence>
<accession>A0ABZ0GL11</accession>
<evidence type="ECO:0000259" key="3">
    <source>
        <dbReference type="Pfam" id="PF13499"/>
    </source>
</evidence>
<evidence type="ECO:0000313" key="5">
    <source>
        <dbReference type="Proteomes" id="UP001301442"/>
    </source>
</evidence>
<feature type="domain" description="EF-hand" evidence="3">
    <location>
        <begin position="32"/>
        <end position="93"/>
    </location>
</feature>
<dbReference type="SUPFAM" id="SSF47473">
    <property type="entry name" value="EF-hand"/>
    <property type="match status" value="1"/>
</dbReference>
<dbReference type="RefSeq" id="WP_348395408.1">
    <property type="nucleotide sequence ID" value="NZ_CP136600.1"/>
</dbReference>
<feature type="region of interest" description="Disordered" evidence="1">
    <location>
        <begin position="53"/>
        <end position="109"/>
    </location>
</feature>
<proteinExistence type="predicted"/>
<keyword evidence="2" id="KW-0732">Signal</keyword>
<gene>
    <name evidence="4" type="ORF">RI844_14630</name>
</gene>
<dbReference type="InterPro" id="IPR018247">
    <property type="entry name" value="EF_Hand_1_Ca_BS"/>
</dbReference>
<dbReference type="InterPro" id="IPR011992">
    <property type="entry name" value="EF-hand-dom_pair"/>
</dbReference>
<feature type="chain" id="PRO_5045387905" evidence="2">
    <location>
        <begin position="24"/>
        <end position="109"/>
    </location>
</feature>
<evidence type="ECO:0000256" key="2">
    <source>
        <dbReference type="SAM" id="SignalP"/>
    </source>
</evidence>
<keyword evidence="5" id="KW-1185">Reference proteome</keyword>
<dbReference type="Pfam" id="PF13499">
    <property type="entry name" value="EF-hand_7"/>
    <property type="match status" value="1"/>
</dbReference>
<dbReference type="Proteomes" id="UP001301442">
    <property type="component" value="Chromosome"/>
</dbReference>
<dbReference type="InterPro" id="IPR002048">
    <property type="entry name" value="EF_hand_dom"/>
</dbReference>
<feature type="compositionally biased region" description="Basic residues" evidence="1">
    <location>
        <begin position="98"/>
        <end position="109"/>
    </location>
</feature>
<protein>
    <submittedName>
        <fullName evidence="4">EF-hand domain-containing protein</fullName>
    </submittedName>
</protein>
<name>A0ABZ0GL11_9GAMM</name>
<evidence type="ECO:0000313" key="4">
    <source>
        <dbReference type="EMBL" id="WOH36597.1"/>
    </source>
</evidence>
<reference evidence="4 5" key="1">
    <citation type="submission" date="2023-09" db="EMBL/GenBank/DDBJ databases">
        <authorList>
            <person name="Qi X."/>
        </authorList>
    </citation>
    <scope>NUCLEOTIDE SEQUENCE [LARGE SCALE GENOMIC DNA]</scope>
    <source>
        <strain evidence="4 5">S1-1</strain>
    </source>
</reference>
<dbReference type="Gene3D" id="1.10.238.10">
    <property type="entry name" value="EF-hand"/>
    <property type="match status" value="1"/>
</dbReference>
<dbReference type="EMBL" id="CP136600">
    <property type="protein sequence ID" value="WOH36597.1"/>
    <property type="molecule type" value="Genomic_DNA"/>
</dbReference>
<feature type="signal peptide" evidence="2">
    <location>
        <begin position="1"/>
        <end position="23"/>
    </location>
</feature>
<organism evidence="4 5">
    <name type="scientific">Thalassotalea fonticola</name>
    <dbReference type="NCBI Taxonomy" id="3065649"/>
    <lineage>
        <taxon>Bacteria</taxon>
        <taxon>Pseudomonadati</taxon>
        <taxon>Pseudomonadota</taxon>
        <taxon>Gammaproteobacteria</taxon>
        <taxon>Alteromonadales</taxon>
        <taxon>Colwelliaceae</taxon>
        <taxon>Thalassotalea</taxon>
    </lineage>
</organism>
<sequence>MFNTKVIATAIITTALMSQSVYAKSEALAERKDKQAFQKIDHNKDGNVSIEEFSMQAKKGKTPSDKQIKKKKKLFKQIDGNKDKKITNGEFSSYQSKQRAKKASKKKKK</sequence>